<evidence type="ECO:0000256" key="1">
    <source>
        <dbReference type="ARBA" id="ARBA00004141"/>
    </source>
</evidence>
<evidence type="ECO:0000259" key="7">
    <source>
        <dbReference type="Pfam" id="PF00924"/>
    </source>
</evidence>
<dbReference type="SUPFAM" id="SSF50182">
    <property type="entry name" value="Sm-like ribonucleoproteins"/>
    <property type="match status" value="1"/>
</dbReference>
<evidence type="ECO:0000256" key="2">
    <source>
        <dbReference type="ARBA" id="ARBA00008017"/>
    </source>
</evidence>
<reference evidence="8" key="1">
    <citation type="submission" date="2018-05" db="EMBL/GenBank/DDBJ databases">
        <authorList>
            <person name="Lanie J.A."/>
            <person name="Ng W.-L."/>
            <person name="Kazmierczak K.M."/>
            <person name="Andrzejewski T.M."/>
            <person name="Davidsen T.M."/>
            <person name="Wayne K.J."/>
            <person name="Tettelin H."/>
            <person name="Glass J.I."/>
            <person name="Rusch D."/>
            <person name="Podicherti R."/>
            <person name="Tsui H.-C.T."/>
            <person name="Winkler M.E."/>
        </authorList>
    </citation>
    <scope>NUCLEOTIDE SEQUENCE</scope>
</reference>
<accession>A0A381QYZ6</accession>
<protein>
    <recommendedName>
        <fullName evidence="7">Mechanosensitive ion channel MscS domain-containing protein</fullName>
    </recommendedName>
</protein>
<evidence type="ECO:0000256" key="3">
    <source>
        <dbReference type="ARBA" id="ARBA00022692"/>
    </source>
</evidence>
<dbReference type="Gene3D" id="1.10.287.1260">
    <property type="match status" value="1"/>
</dbReference>
<comment type="subcellular location">
    <subcellularLocation>
        <location evidence="1">Membrane</location>
        <topology evidence="1">Multi-pass membrane protein</topology>
    </subcellularLocation>
</comment>
<dbReference type="InterPro" id="IPR006685">
    <property type="entry name" value="MscS_channel_2nd"/>
</dbReference>
<dbReference type="InterPro" id="IPR023408">
    <property type="entry name" value="MscS_beta-dom_sf"/>
</dbReference>
<dbReference type="InterPro" id="IPR011014">
    <property type="entry name" value="MscS_channel_TM-2"/>
</dbReference>
<dbReference type="Gene3D" id="2.30.30.60">
    <property type="match status" value="1"/>
</dbReference>
<dbReference type="GO" id="GO:0016020">
    <property type="term" value="C:membrane"/>
    <property type="evidence" value="ECO:0007669"/>
    <property type="project" value="UniProtKB-SubCell"/>
</dbReference>
<keyword evidence="5 6" id="KW-0472">Membrane</keyword>
<keyword evidence="3 6" id="KW-0812">Transmembrane</keyword>
<evidence type="ECO:0000256" key="6">
    <source>
        <dbReference type="SAM" id="Phobius"/>
    </source>
</evidence>
<dbReference type="Pfam" id="PF00924">
    <property type="entry name" value="MS_channel_2nd"/>
    <property type="match status" value="1"/>
</dbReference>
<dbReference type="GO" id="GO:0055085">
    <property type="term" value="P:transmembrane transport"/>
    <property type="evidence" value="ECO:0007669"/>
    <property type="project" value="InterPro"/>
</dbReference>
<feature type="transmembrane region" description="Helical" evidence="6">
    <location>
        <begin position="56"/>
        <end position="77"/>
    </location>
</feature>
<feature type="transmembrane region" description="Helical" evidence="6">
    <location>
        <begin position="133"/>
        <end position="155"/>
    </location>
</feature>
<name>A0A381QYZ6_9ZZZZ</name>
<dbReference type="PANTHER" id="PTHR30566:SF25">
    <property type="entry name" value="INNER MEMBRANE PROTEIN"/>
    <property type="match status" value="1"/>
</dbReference>
<feature type="transmembrane region" description="Helical" evidence="6">
    <location>
        <begin position="15"/>
        <end position="36"/>
    </location>
</feature>
<dbReference type="InterPro" id="IPR010920">
    <property type="entry name" value="LSM_dom_sf"/>
</dbReference>
<evidence type="ECO:0000313" key="8">
    <source>
        <dbReference type="EMBL" id="SUZ83788.1"/>
    </source>
</evidence>
<gene>
    <name evidence="8" type="ORF">METZ01_LOCUS36642</name>
</gene>
<evidence type="ECO:0000256" key="4">
    <source>
        <dbReference type="ARBA" id="ARBA00022989"/>
    </source>
</evidence>
<feature type="transmembrane region" description="Helical" evidence="6">
    <location>
        <begin position="89"/>
        <end position="113"/>
    </location>
</feature>
<sequence>MAGEPSVMGFSGGTLTVFIAVILLSGMAAVLARRLIFPMLMDVLSKTDRIDGKTLFAPKSLGWMIGFLVMHLAIDWIGTNSEPVWDEELMSTVSSATWAAFVLLMLLAAYRLVDYLDVFIVVEGDDMAARRSLASVAESVGRLAVVVAGVFIIAGLSGMDLNGLIAGLGITGLALALAAKDSVANVFGAISILIDKPFNVGDWIVVEDVEGEVVTIGLRTTLIRTSADTMVSIPNSNITNSPVENFSQRRFRRIRPTLEFEADSDQASLRKFCDSLCSQVLDDSRATKPEDSWARVQSFAPSKVTVATNFYCGSSGKTQRELTEDILMMARARASEHGLKFHEPRRREHQSL</sequence>
<dbReference type="PANTHER" id="PTHR30566">
    <property type="entry name" value="YNAI-RELATED MECHANOSENSITIVE ION CHANNEL"/>
    <property type="match status" value="1"/>
</dbReference>
<dbReference type="SUPFAM" id="SSF82861">
    <property type="entry name" value="Mechanosensitive channel protein MscS (YggB), transmembrane region"/>
    <property type="match status" value="1"/>
</dbReference>
<comment type="similarity">
    <text evidence="2">Belongs to the MscS (TC 1.A.23) family.</text>
</comment>
<keyword evidence="4 6" id="KW-1133">Transmembrane helix</keyword>
<feature type="domain" description="Mechanosensitive ion channel MscS" evidence="7">
    <location>
        <begin position="181"/>
        <end position="247"/>
    </location>
</feature>
<proteinExistence type="inferred from homology"/>
<organism evidence="8">
    <name type="scientific">marine metagenome</name>
    <dbReference type="NCBI Taxonomy" id="408172"/>
    <lineage>
        <taxon>unclassified sequences</taxon>
        <taxon>metagenomes</taxon>
        <taxon>ecological metagenomes</taxon>
    </lineage>
</organism>
<evidence type="ECO:0000256" key="5">
    <source>
        <dbReference type="ARBA" id="ARBA00023136"/>
    </source>
</evidence>
<dbReference type="AlphaFoldDB" id="A0A381QYZ6"/>
<dbReference type="EMBL" id="UINC01001567">
    <property type="protein sequence ID" value="SUZ83788.1"/>
    <property type="molecule type" value="Genomic_DNA"/>
</dbReference>